<gene>
    <name evidence="6" type="ORF">HK105_201481</name>
</gene>
<dbReference type="SUPFAM" id="SSF81653">
    <property type="entry name" value="Calcium ATPase, transduction domain A"/>
    <property type="match status" value="1"/>
</dbReference>
<sequence>MFSAYALSIVAKSTEPEFLLGSLPYLLGSAGTIVFDLVILGQYFRLTQAASSVSLFSIQVDHTLTRRIYINMRPPESMFHPSGRPLQDPFPSNEIHTNKYTLLTFIPKNLFEQFRRFANIFFLTLSILQFFPNYQSINPWVAALPLFLVIGATAVKDAFEDYRRHKSDRELNTQPVLLLSKWRNTNEPFMNHAVTPGGLVRECLAGIGLLRSSPPNDGRPRSGQIEPDSMADTASGQGTTGHCALSPGNPSSLPTGDEDLASQDWTTTRWKDLRVGDVILLRNNDQIPCDIVVLATSEPGGLCYVETKNLDGETNLKIRKAVDDSLPAASPSDLRRLRAIVECERPHSSIYSFTGTLVNQTRMSLPPILPLSPPPSGSLSRTPVFSTDGGAAANAKPSPTASARFNVPQRLPSIQGIHNSSPKPAHVIGTPSISDIEPIEGKSVPISIDSMLLRGCVLRNTDWITGVVVYTGPETKIRLNSGETPHKRSMIEEQTNVYM</sequence>
<evidence type="ECO:0000313" key="7">
    <source>
        <dbReference type="Proteomes" id="UP001527925"/>
    </source>
</evidence>
<evidence type="ECO:0008006" key="8">
    <source>
        <dbReference type="Google" id="ProtNLM"/>
    </source>
</evidence>
<evidence type="ECO:0000259" key="5">
    <source>
        <dbReference type="Pfam" id="PF16209"/>
    </source>
</evidence>
<evidence type="ECO:0000256" key="1">
    <source>
        <dbReference type="ARBA" id="ARBA00004308"/>
    </source>
</evidence>
<dbReference type="InterPro" id="IPR059000">
    <property type="entry name" value="ATPase_P-type_domA"/>
</dbReference>
<reference evidence="6 7" key="1">
    <citation type="submission" date="2023-09" db="EMBL/GenBank/DDBJ databases">
        <title>Pangenome analysis of Batrachochytrium dendrobatidis and related Chytrids.</title>
        <authorList>
            <person name="Yacoub M.N."/>
            <person name="Stajich J.E."/>
            <person name="James T.Y."/>
        </authorList>
    </citation>
    <scope>NUCLEOTIDE SEQUENCE [LARGE SCALE GENOMIC DNA]</scope>
    <source>
        <strain evidence="6 7">JEL0888</strain>
    </source>
</reference>
<proteinExistence type="predicted"/>
<comment type="caution">
    <text evidence="6">The sequence shown here is derived from an EMBL/GenBank/DDBJ whole genome shotgun (WGS) entry which is preliminary data.</text>
</comment>
<dbReference type="InterPro" id="IPR008250">
    <property type="entry name" value="ATPase_P-typ_transduc_dom_A_sf"/>
</dbReference>
<name>A0ABR4NI54_9FUNG</name>
<organism evidence="6 7">
    <name type="scientific">Polyrhizophydium stewartii</name>
    <dbReference type="NCBI Taxonomy" id="2732419"/>
    <lineage>
        <taxon>Eukaryota</taxon>
        <taxon>Fungi</taxon>
        <taxon>Fungi incertae sedis</taxon>
        <taxon>Chytridiomycota</taxon>
        <taxon>Chytridiomycota incertae sedis</taxon>
        <taxon>Chytridiomycetes</taxon>
        <taxon>Rhizophydiales</taxon>
        <taxon>Rhizophydiales incertae sedis</taxon>
        <taxon>Polyrhizophydium</taxon>
    </lineage>
</organism>
<feature type="domain" description="P-type ATPase N-terminal" evidence="5">
    <location>
        <begin position="77"/>
        <end position="142"/>
    </location>
</feature>
<evidence type="ECO:0000256" key="3">
    <source>
        <dbReference type="SAM" id="MobiDB-lite"/>
    </source>
</evidence>
<comment type="subcellular location">
    <subcellularLocation>
        <location evidence="1">Endomembrane system</location>
    </subcellularLocation>
</comment>
<protein>
    <recommendedName>
        <fullName evidence="8">P-type ATPase N-terminal domain-containing protein</fullName>
    </recommendedName>
</protein>
<feature type="region of interest" description="Disordered" evidence="3">
    <location>
        <begin position="210"/>
        <end position="259"/>
    </location>
</feature>
<dbReference type="InterPro" id="IPR023298">
    <property type="entry name" value="ATPase_P-typ_TM_dom_sf"/>
</dbReference>
<evidence type="ECO:0000256" key="2">
    <source>
        <dbReference type="ARBA" id="ARBA00022448"/>
    </source>
</evidence>
<evidence type="ECO:0000313" key="6">
    <source>
        <dbReference type="EMBL" id="KAL2919206.1"/>
    </source>
</evidence>
<dbReference type="SUPFAM" id="SSF81665">
    <property type="entry name" value="Calcium ATPase, transmembrane domain M"/>
    <property type="match status" value="1"/>
</dbReference>
<dbReference type="PANTHER" id="PTHR24092">
    <property type="entry name" value="PROBABLE PHOSPHOLIPID-TRANSPORTING ATPASE"/>
    <property type="match status" value="1"/>
</dbReference>
<keyword evidence="7" id="KW-1185">Reference proteome</keyword>
<feature type="domain" description="P-type ATPase A" evidence="4">
    <location>
        <begin position="262"/>
        <end position="348"/>
    </location>
</feature>
<dbReference type="Pfam" id="PF16209">
    <property type="entry name" value="PhoLip_ATPase_N"/>
    <property type="match status" value="1"/>
</dbReference>
<dbReference type="PANTHER" id="PTHR24092:SF180">
    <property type="entry name" value="PHOSPHOLIPID-TRANSPORTING ATPASE DNF1-RELATED"/>
    <property type="match status" value="1"/>
</dbReference>
<dbReference type="Proteomes" id="UP001527925">
    <property type="component" value="Unassembled WGS sequence"/>
</dbReference>
<evidence type="ECO:0000259" key="4">
    <source>
        <dbReference type="Pfam" id="PF00122"/>
    </source>
</evidence>
<accession>A0ABR4NI54</accession>
<keyword evidence="2" id="KW-0813">Transport</keyword>
<dbReference type="Gene3D" id="2.70.150.10">
    <property type="entry name" value="Calcium-transporting ATPase, cytoplasmic transduction domain A"/>
    <property type="match status" value="1"/>
</dbReference>
<dbReference type="EMBL" id="JADGIZ020000004">
    <property type="protein sequence ID" value="KAL2919206.1"/>
    <property type="molecule type" value="Genomic_DNA"/>
</dbReference>
<dbReference type="Pfam" id="PF00122">
    <property type="entry name" value="E1-E2_ATPase"/>
    <property type="match status" value="1"/>
</dbReference>
<dbReference type="InterPro" id="IPR032631">
    <property type="entry name" value="P-type_ATPase_N"/>
</dbReference>